<feature type="binding site" evidence="9">
    <location>
        <position position="630"/>
    </location>
    <ligand>
        <name>ATP</name>
        <dbReference type="ChEBI" id="CHEBI:30616"/>
    </ligand>
</feature>
<dbReference type="Proteomes" id="UP000006063">
    <property type="component" value="Chromosome"/>
</dbReference>
<accession>I4CNY4</accession>
<dbReference type="FunFam" id="2.20.28.290:FF:000001">
    <property type="entry name" value="Leucine--tRNA ligase"/>
    <property type="match status" value="1"/>
</dbReference>
<dbReference type="eggNOG" id="COG0495">
    <property type="taxonomic scope" value="Bacteria"/>
</dbReference>
<keyword evidence="3 9" id="KW-0436">Ligase</keyword>
<dbReference type="RefSeq" id="WP_014818966.1">
    <property type="nucleotide sequence ID" value="NC_018028.1"/>
</dbReference>
<evidence type="ECO:0000256" key="3">
    <source>
        <dbReference type="ARBA" id="ARBA00022598"/>
    </source>
</evidence>
<dbReference type="GO" id="GO:0006429">
    <property type="term" value="P:leucyl-tRNA aminoacylation"/>
    <property type="evidence" value="ECO:0007669"/>
    <property type="project" value="UniProtKB-UniRule"/>
</dbReference>
<dbReference type="InterPro" id="IPR001412">
    <property type="entry name" value="aa-tRNA-synth_I_CS"/>
</dbReference>
<dbReference type="Gene3D" id="3.10.20.590">
    <property type="match status" value="1"/>
</dbReference>
<dbReference type="SUPFAM" id="SSF47323">
    <property type="entry name" value="Anticodon-binding domain of a subclass of class I aminoacyl-tRNA synthetases"/>
    <property type="match status" value="1"/>
</dbReference>
<dbReference type="Gene3D" id="1.10.730.10">
    <property type="entry name" value="Isoleucyl-tRNA Synthetase, Domain 1"/>
    <property type="match status" value="1"/>
</dbReference>
<evidence type="ECO:0000259" key="11">
    <source>
        <dbReference type="Pfam" id="PF00133"/>
    </source>
</evidence>
<dbReference type="Gene3D" id="3.40.50.620">
    <property type="entry name" value="HUPs"/>
    <property type="match status" value="2"/>
</dbReference>
<name>I4CNY4_STUST</name>
<keyword evidence="6 9" id="KW-0648">Protein biosynthesis</keyword>
<feature type="domain" description="Aminoacyl-tRNA synthetase class Ia" evidence="11">
    <location>
        <begin position="423"/>
        <end position="580"/>
    </location>
</feature>
<proteinExistence type="inferred from homology"/>
<dbReference type="Pfam" id="PF13603">
    <property type="entry name" value="tRNA-synt_1_2"/>
    <property type="match status" value="1"/>
</dbReference>
<feature type="domain" description="Methionyl/Valyl/Leucyl/Isoleucyl-tRNA synthetase anticodon-binding" evidence="12">
    <location>
        <begin position="709"/>
        <end position="831"/>
    </location>
</feature>
<evidence type="ECO:0000259" key="14">
    <source>
        <dbReference type="Pfam" id="PF13603"/>
    </source>
</evidence>
<evidence type="ECO:0000256" key="4">
    <source>
        <dbReference type="ARBA" id="ARBA00022741"/>
    </source>
</evidence>
<dbReference type="InterPro" id="IPR009080">
    <property type="entry name" value="tRNAsynth_Ia_anticodon-bd"/>
</dbReference>
<dbReference type="PANTHER" id="PTHR43740:SF2">
    <property type="entry name" value="LEUCINE--TRNA LIGASE, MITOCHONDRIAL"/>
    <property type="match status" value="1"/>
</dbReference>
<evidence type="ECO:0000259" key="12">
    <source>
        <dbReference type="Pfam" id="PF08264"/>
    </source>
</evidence>
<dbReference type="InterPro" id="IPR014729">
    <property type="entry name" value="Rossmann-like_a/b/a_fold"/>
</dbReference>
<dbReference type="GO" id="GO:0004823">
    <property type="term" value="F:leucine-tRNA ligase activity"/>
    <property type="evidence" value="ECO:0007669"/>
    <property type="project" value="UniProtKB-UniRule"/>
</dbReference>
<dbReference type="AlphaFoldDB" id="I4CNY4"/>
<evidence type="ECO:0000256" key="9">
    <source>
        <dbReference type="HAMAP-Rule" id="MF_00049"/>
    </source>
</evidence>
<protein>
    <recommendedName>
        <fullName evidence="9">Leucine--tRNA ligase</fullName>
        <ecNumber evidence="9">6.1.1.4</ecNumber>
    </recommendedName>
    <alternativeName>
        <fullName evidence="9">Leucyl-tRNA synthetase</fullName>
        <shortName evidence="9">LeuRS</shortName>
    </alternativeName>
</protein>
<evidence type="ECO:0000313" key="16">
    <source>
        <dbReference type="Proteomes" id="UP000006063"/>
    </source>
</evidence>
<evidence type="ECO:0000256" key="6">
    <source>
        <dbReference type="ARBA" id="ARBA00022917"/>
    </source>
</evidence>
<feature type="short sequence motif" description="'KMSKS' region" evidence="9">
    <location>
        <begin position="627"/>
        <end position="631"/>
    </location>
</feature>
<evidence type="ECO:0000256" key="10">
    <source>
        <dbReference type="RuleBase" id="RU363035"/>
    </source>
</evidence>
<dbReference type="GO" id="GO:0005829">
    <property type="term" value="C:cytosol"/>
    <property type="evidence" value="ECO:0007669"/>
    <property type="project" value="TreeGrafter"/>
</dbReference>
<dbReference type="SUPFAM" id="SSF52374">
    <property type="entry name" value="Nucleotidylyl transferase"/>
    <property type="match status" value="1"/>
</dbReference>
<sequence>MHEQYQPREIEAAAQSHWDAQKSFEVSEQPGKDTFYCLSMFPYPSGKLHMGHVRNYTIGDVIARYQRMQGKNVLQPMGWDAFGMPAENAAMKNQVAPAKWTYENIAYMKAQLKSLGLAVDWTREVTTCKPDYYRWEQWLFTRLYEKGVIYRKNGTVNWDPVDQTVLANEQVIDGRGWRSGALIEKREIPMYYFKITAYADELLESLDELDGWPEQVKTMQRNWIGKSRGMEISFPYDVASIGSEGVMKVFTTRPDTLMGATYVAVAAEHPLATLAAQNNPELQAFIDECKRGGVAEADIATQEKKGLATSLRVQHPLTGELLPVWVANYVLMNYGEGAVMAVPAHDERDFEFASKYDLPIKPVVRTSAGDQTPAPWQDAYGEHGELINSGIFDGLDFDGAFDAIEVALQKKGLGQARTQFRLRDWGISRQRYWGCPIPIIHCDSCGDVAVPEDQLPVVLPEDVVPDGAGSPLAHMPEFYECSCPKCGAPAKRETDTMDTFVESSWYFARYASPNYEQGMVDPAAANHWLPVDQYIGGIEHAILHLLYARFFHKLMRDEGLVSSNEPFKNLLTQGMVVADTYYRTLENGGKDWFNPADVIVERDAKAKIIGAKLASDGLPVEIGGTEKMSKSKNNGVDPQAMIDAYGADTCRLFMMFASPPDMSLEWSDSGVEGASRFLRRVWRLAHAHVSAGVAGTLDTASLSDEQKAVRRAIHLAIKQASVDVGQHHKFNTAIAQVMTLMNVLEKAATASEQDRALLQEGLETVALLLAPITPHISHELWQRLGKQGAIIDAQWPKVDESALVQDSLTLVVQVNGKLRGQIEVPAAATREEVEAAARGNENVLRFTVGLTIRKVIVVPGKLVNIVAN</sequence>
<evidence type="ECO:0000256" key="5">
    <source>
        <dbReference type="ARBA" id="ARBA00022840"/>
    </source>
</evidence>
<evidence type="ECO:0000256" key="2">
    <source>
        <dbReference type="ARBA" id="ARBA00022490"/>
    </source>
</evidence>
<feature type="domain" description="Leucyl-tRNA synthetase editing" evidence="14">
    <location>
        <begin position="221"/>
        <end position="406"/>
    </location>
</feature>
<keyword evidence="7 9" id="KW-0030">Aminoacyl-tRNA synthetase</keyword>
<dbReference type="HAMAP" id="MF_00049_B">
    <property type="entry name" value="Leu_tRNA_synth_B"/>
    <property type="match status" value="1"/>
</dbReference>
<dbReference type="FunFam" id="3.90.740.10:FF:000012">
    <property type="entry name" value="Leucine--tRNA ligase"/>
    <property type="match status" value="1"/>
</dbReference>
<dbReference type="InterPro" id="IPR013155">
    <property type="entry name" value="M/V/L/I-tRNA-synth_anticd-bd"/>
</dbReference>
<dbReference type="KEGG" id="psc:A458_02675"/>
<reference evidence="15 16" key="1">
    <citation type="journal article" date="2012" name="J. Bacteriol.">
        <title>Complete Genome Sequence of the Naphthalene-Degrading Bacterium Pseudomonas stutzeri AN10 (CCUG 29243).</title>
        <authorList>
            <person name="Brunet-Galmes I."/>
            <person name="Busquets A."/>
            <person name="Pena A."/>
            <person name="Gomila M."/>
            <person name="Nogales B."/>
            <person name="Garcia-Valdes E."/>
            <person name="Lalucat J."/>
            <person name="Bennasar A."/>
            <person name="Bosch R."/>
        </authorList>
    </citation>
    <scope>NUCLEOTIDE SEQUENCE [LARGE SCALE GENOMIC DNA]</scope>
    <source>
        <strain evidence="15 16">CCUG 29243</strain>
    </source>
</reference>
<dbReference type="NCBIfam" id="TIGR00396">
    <property type="entry name" value="leuS_bact"/>
    <property type="match status" value="1"/>
</dbReference>
<evidence type="ECO:0000256" key="8">
    <source>
        <dbReference type="ARBA" id="ARBA00047469"/>
    </source>
</evidence>
<dbReference type="FunFam" id="3.40.50.620:FF:000124">
    <property type="entry name" value="Leucine--tRNA ligase"/>
    <property type="match status" value="1"/>
</dbReference>
<dbReference type="EMBL" id="CP003677">
    <property type="protein sequence ID" value="AFM31791.1"/>
    <property type="molecule type" value="Genomic_DNA"/>
</dbReference>
<dbReference type="PRINTS" id="PR00985">
    <property type="entry name" value="TRNASYNTHLEU"/>
</dbReference>
<keyword evidence="5 9" id="KW-0067">ATP-binding</keyword>
<dbReference type="Pfam" id="PF09334">
    <property type="entry name" value="tRNA-synt_1g"/>
    <property type="match status" value="1"/>
</dbReference>
<dbReference type="SUPFAM" id="SSF50677">
    <property type="entry name" value="ValRS/IleRS/LeuRS editing domain"/>
    <property type="match status" value="1"/>
</dbReference>
<feature type="domain" description="Aminoacyl-tRNA synthetase class Ia" evidence="11">
    <location>
        <begin position="626"/>
        <end position="660"/>
    </location>
</feature>
<dbReference type="HOGENOM" id="CLU_004427_0_0_6"/>
<dbReference type="PATRIC" id="fig|1196835.3.peg.542"/>
<feature type="short sequence motif" description="'HIGH' region" evidence="9">
    <location>
        <begin position="42"/>
        <end position="52"/>
    </location>
</feature>
<dbReference type="PROSITE" id="PS00178">
    <property type="entry name" value="AA_TRNA_LIGASE_I"/>
    <property type="match status" value="1"/>
</dbReference>
<evidence type="ECO:0000256" key="1">
    <source>
        <dbReference type="ARBA" id="ARBA00005594"/>
    </source>
</evidence>
<dbReference type="GO" id="GO:0002161">
    <property type="term" value="F:aminoacyl-tRNA deacylase activity"/>
    <property type="evidence" value="ECO:0007669"/>
    <property type="project" value="InterPro"/>
</dbReference>
<dbReference type="Pfam" id="PF08264">
    <property type="entry name" value="Anticodon_1"/>
    <property type="match status" value="1"/>
</dbReference>
<comment type="similarity">
    <text evidence="1 9 10">Belongs to the class-I aminoacyl-tRNA synthetase family.</text>
</comment>
<keyword evidence="4 9" id="KW-0547">Nucleotide-binding</keyword>
<dbReference type="GO" id="GO:0005524">
    <property type="term" value="F:ATP binding"/>
    <property type="evidence" value="ECO:0007669"/>
    <property type="project" value="UniProtKB-UniRule"/>
</dbReference>
<dbReference type="InterPro" id="IPR009008">
    <property type="entry name" value="Val/Leu/Ile-tRNA-synth_edit"/>
</dbReference>
<evidence type="ECO:0000256" key="7">
    <source>
        <dbReference type="ARBA" id="ARBA00023146"/>
    </source>
</evidence>
<dbReference type="Gene3D" id="3.90.740.10">
    <property type="entry name" value="Valyl/Leucyl/Isoleucyl-tRNA synthetase, editing domain"/>
    <property type="match status" value="1"/>
</dbReference>
<feature type="domain" description="Methionyl/Leucyl tRNA synthetase" evidence="13">
    <location>
        <begin position="39"/>
        <end position="171"/>
    </location>
</feature>
<organism evidence="15 16">
    <name type="scientific">Stutzerimonas stutzeri CCUG 29243</name>
    <dbReference type="NCBI Taxonomy" id="1196835"/>
    <lineage>
        <taxon>Bacteria</taxon>
        <taxon>Pseudomonadati</taxon>
        <taxon>Pseudomonadota</taxon>
        <taxon>Gammaproteobacteria</taxon>
        <taxon>Pseudomonadales</taxon>
        <taxon>Pseudomonadaceae</taxon>
        <taxon>Stutzerimonas</taxon>
    </lineage>
</organism>
<dbReference type="FunFam" id="3.10.20.590:FF:000001">
    <property type="entry name" value="Leucine--tRNA ligase"/>
    <property type="match status" value="1"/>
</dbReference>
<dbReference type="PANTHER" id="PTHR43740">
    <property type="entry name" value="LEUCYL-TRNA SYNTHETASE"/>
    <property type="match status" value="1"/>
</dbReference>
<gene>
    <name evidence="9 15" type="primary">leuS</name>
    <name evidence="15" type="ORF">A458_02675</name>
</gene>
<dbReference type="FunFam" id="1.10.730.10:FF:000003">
    <property type="entry name" value="Leucine--tRNA ligase"/>
    <property type="match status" value="1"/>
</dbReference>
<dbReference type="InterPro" id="IPR002302">
    <property type="entry name" value="Leu-tRNA-ligase"/>
</dbReference>
<dbReference type="CDD" id="cd07958">
    <property type="entry name" value="Anticodon_Ia_Leu_BEm"/>
    <property type="match status" value="1"/>
</dbReference>
<evidence type="ECO:0000259" key="13">
    <source>
        <dbReference type="Pfam" id="PF09334"/>
    </source>
</evidence>
<comment type="subcellular location">
    <subcellularLocation>
        <location evidence="9">Cytoplasm</location>
    </subcellularLocation>
</comment>
<dbReference type="FunFam" id="3.40.50.620:FF:000003">
    <property type="entry name" value="Leucine--tRNA ligase"/>
    <property type="match status" value="1"/>
</dbReference>
<dbReference type="CDD" id="cd00812">
    <property type="entry name" value="LeuRS_core"/>
    <property type="match status" value="1"/>
</dbReference>
<dbReference type="InterPro" id="IPR015413">
    <property type="entry name" value="Methionyl/Leucyl_tRNA_Synth"/>
</dbReference>
<comment type="catalytic activity">
    <reaction evidence="8 9">
        <text>tRNA(Leu) + L-leucine + ATP = L-leucyl-tRNA(Leu) + AMP + diphosphate</text>
        <dbReference type="Rhea" id="RHEA:11688"/>
        <dbReference type="Rhea" id="RHEA-COMP:9613"/>
        <dbReference type="Rhea" id="RHEA-COMP:9622"/>
        <dbReference type="ChEBI" id="CHEBI:30616"/>
        <dbReference type="ChEBI" id="CHEBI:33019"/>
        <dbReference type="ChEBI" id="CHEBI:57427"/>
        <dbReference type="ChEBI" id="CHEBI:78442"/>
        <dbReference type="ChEBI" id="CHEBI:78494"/>
        <dbReference type="ChEBI" id="CHEBI:456215"/>
        <dbReference type="EC" id="6.1.1.4"/>
    </reaction>
</comment>
<dbReference type="EC" id="6.1.1.4" evidence="9"/>
<dbReference type="InterPro" id="IPR002300">
    <property type="entry name" value="aa-tRNA-synth_Ia"/>
</dbReference>
<evidence type="ECO:0000313" key="15">
    <source>
        <dbReference type="EMBL" id="AFM31791.1"/>
    </source>
</evidence>
<dbReference type="InterPro" id="IPR025709">
    <property type="entry name" value="Leu_tRNA-synth_edit"/>
</dbReference>
<keyword evidence="2 9" id="KW-0963">Cytoplasm</keyword>
<dbReference type="Gene3D" id="2.20.28.290">
    <property type="match status" value="1"/>
</dbReference>
<dbReference type="Pfam" id="PF00133">
    <property type="entry name" value="tRNA-synt_1"/>
    <property type="match status" value="2"/>
</dbReference>